<keyword evidence="3" id="KW-0732">Signal</keyword>
<dbReference type="InterPro" id="IPR028082">
    <property type="entry name" value="Peripla_BP_I"/>
</dbReference>
<evidence type="ECO:0000256" key="1">
    <source>
        <dbReference type="ARBA" id="ARBA00004196"/>
    </source>
</evidence>
<dbReference type="PANTHER" id="PTHR46847:SF1">
    <property type="entry name" value="D-ALLOSE-BINDING PERIPLASMIC PROTEIN-RELATED"/>
    <property type="match status" value="1"/>
</dbReference>
<dbReference type="InterPro" id="IPR006311">
    <property type="entry name" value="TAT_signal"/>
</dbReference>
<accession>A0AA41YZX7</accession>
<comment type="subcellular location">
    <subcellularLocation>
        <location evidence="1">Cell envelope</location>
    </subcellularLocation>
</comment>
<comment type="caution">
    <text evidence="5">The sequence shown here is derived from an EMBL/GenBank/DDBJ whole genome shotgun (WGS) entry which is preliminary data.</text>
</comment>
<dbReference type="SUPFAM" id="SSF53822">
    <property type="entry name" value="Periplasmic binding protein-like I"/>
    <property type="match status" value="1"/>
</dbReference>
<feature type="domain" description="Periplasmic binding protein" evidence="4">
    <location>
        <begin position="35"/>
        <end position="299"/>
    </location>
</feature>
<dbReference type="InterPro" id="IPR025997">
    <property type="entry name" value="SBP_2_dom"/>
</dbReference>
<dbReference type="AlphaFoldDB" id="A0AA41YZX7"/>
<keyword evidence="6" id="KW-1185">Reference proteome</keyword>
<dbReference type="Gene3D" id="3.40.50.2300">
    <property type="match status" value="2"/>
</dbReference>
<evidence type="ECO:0000256" key="2">
    <source>
        <dbReference type="ARBA" id="ARBA00007639"/>
    </source>
</evidence>
<comment type="similarity">
    <text evidence="2">Belongs to the bacterial solute-binding protein 2 family.</text>
</comment>
<evidence type="ECO:0000259" key="4">
    <source>
        <dbReference type="Pfam" id="PF13407"/>
    </source>
</evidence>
<dbReference type="Pfam" id="PF13407">
    <property type="entry name" value="Peripla_BP_4"/>
    <property type="match status" value="1"/>
</dbReference>
<dbReference type="GO" id="GO:0030313">
    <property type="term" value="C:cell envelope"/>
    <property type="evidence" value="ECO:0007669"/>
    <property type="project" value="UniProtKB-SubCell"/>
</dbReference>
<dbReference type="GO" id="GO:0030246">
    <property type="term" value="F:carbohydrate binding"/>
    <property type="evidence" value="ECO:0007669"/>
    <property type="project" value="UniProtKB-ARBA"/>
</dbReference>
<gene>
    <name evidence="5" type="ORF">M8523_24755</name>
</gene>
<dbReference type="EMBL" id="JAMOIM010000022">
    <property type="protein sequence ID" value="MCW6511214.1"/>
    <property type="molecule type" value="Genomic_DNA"/>
</dbReference>
<evidence type="ECO:0000313" key="5">
    <source>
        <dbReference type="EMBL" id="MCW6511214.1"/>
    </source>
</evidence>
<dbReference type="PANTHER" id="PTHR46847">
    <property type="entry name" value="D-ALLOSE-BINDING PERIPLASMIC PROTEIN-RELATED"/>
    <property type="match status" value="1"/>
</dbReference>
<proteinExistence type="inferred from homology"/>
<dbReference type="RefSeq" id="WP_282587592.1">
    <property type="nucleotide sequence ID" value="NZ_JAMOIM010000022.1"/>
</dbReference>
<dbReference type="PROSITE" id="PS51318">
    <property type="entry name" value="TAT"/>
    <property type="match status" value="1"/>
</dbReference>
<reference evidence="5" key="1">
    <citation type="submission" date="2022-05" db="EMBL/GenBank/DDBJ databases">
        <authorList>
            <person name="Pankratov T."/>
        </authorList>
    </citation>
    <scope>NUCLEOTIDE SEQUENCE</scope>
    <source>
        <strain evidence="5">BP6-180914</strain>
    </source>
</reference>
<protein>
    <submittedName>
        <fullName evidence="5">Substrate-binding domain-containing protein</fullName>
    </submittedName>
</protein>
<sequence length="334" mass="35570">MIDRRRFIASGGLLGLGLGGGLWPYRAIAAGTPIIAFSQADLINDWRVTNQQDMKEHVEGAGYKFITASSEDDPAKQLSDIQSMLAQQPSVLVVAPLESVALAPAVGLADDAGIPMIVIDRTLAAEPGTGMYKAEIVQSHYNSGKLLAEKAVELLKAKNGAPKGSVVRVQGIPGSSPVIDAGKGWDDVMKPYPEVKTVGASNAGFTKDGGIKVMQDFLQRFPKGQIDIVWSDYSDMTMGAIQAIKDAGRSEILGNIVGEGGQIAAIEAVTRGEIARETQTPPYFGEIVIQNVKKLLAGQPIEPKQNLPILVFDADKKADAQAYLDKIKGKGLKF</sequence>
<evidence type="ECO:0000256" key="3">
    <source>
        <dbReference type="ARBA" id="ARBA00022729"/>
    </source>
</evidence>
<organism evidence="5 6">
    <name type="scientific">Lichenifustis flavocetrariae</name>
    <dbReference type="NCBI Taxonomy" id="2949735"/>
    <lineage>
        <taxon>Bacteria</taxon>
        <taxon>Pseudomonadati</taxon>
        <taxon>Pseudomonadota</taxon>
        <taxon>Alphaproteobacteria</taxon>
        <taxon>Hyphomicrobiales</taxon>
        <taxon>Lichenihabitantaceae</taxon>
        <taxon>Lichenifustis</taxon>
    </lineage>
</organism>
<evidence type="ECO:0000313" key="6">
    <source>
        <dbReference type="Proteomes" id="UP001165667"/>
    </source>
</evidence>
<name>A0AA41YZX7_9HYPH</name>
<dbReference type="Proteomes" id="UP001165667">
    <property type="component" value="Unassembled WGS sequence"/>
</dbReference>